<evidence type="ECO:0000256" key="3">
    <source>
        <dbReference type="ARBA" id="ARBA00023295"/>
    </source>
</evidence>
<dbReference type="PROSITE" id="PS51764">
    <property type="entry name" value="GH26"/>
    <property type="match status" value="1"/>
</dbReference>
<dbReference type="GO" id="GO:0016985">
    <property type="term" value="F:mannan endo-1,4-beta-mannosidase activity"/>
    <property type="evidence" value="ECO:0007669"/>
    <property type="project" value="InterPro"/>
</dbReference>
<feature type="region of interest" description="Disordered" evidence="5">
    <location>
        <begin position="19"/>
        <end position="58"/>
    </location>
</feature>
<dbReference type="AlphaFoldDB" id="A0A9X1NJK3"/>
<reference evidence="8" key="1">
    <citation type="submission" date="2021-11" db="EMBL/GenBank/DDBJ databases">
        <title>Streptomyces corallinus and Kineosporia corallina sp. nov., two new coral-derived marine actinobacteria.</title>
        <authorList>
            <person name="Buangrab K."/>
            <person name="Sutthacheep M."/>
            <person name="Yeemin T."/>
            <person name="Harunari E."/>
            <person name="Igarashi Y."/>
            <person name="Sripreechasak P."/>
            <person name="Kanchanasin P."/>
            <person name="Tanasupawat S."/>
            <person name="Phongsopitanun W."/>
        </authorList>
    </citation>
    <scope>NUCLEOTIDE SEQUENCE</scope>
    <source>
        <strain evidence="8">JCM 31032</strain>
    </source>
</reference>
<evidence type="ECO:0000256" key="4">
    <source>
        <dbReference type="PROSITE-ProRule" id="PRU01100"/>
    </source>
</evidence>
<dbReference type="EMBL" id="JAJOMB010000021">
    <property type="protein sequence ID" value="MCD5315353.1"/>
    <property type="molecule type" value="Genomic_DNA"/>
</dbReference>
<evidence type="ECO:0000313" key="8">
    <source>
        <dbReference type="EMBL" id="MCD5315353.1"/>
    </source>
</evidence>
<feature type="active site" description="Nucleophile" evidence="4">
    <location>
        <position position="255"/>
    </location>
</feature>
<dbReference type="GO" id="GO:0006080">
    <property type="term" value="P:substituted mannan metabolic process"/>
    <property type="evidence" value="ECO:0007669"/>
    <property type="project" value="InterPro"/>
</dbReference>
<dbReference type="Proteomes" id="UP001138997">
    <property type="component" value="Unassembled WGS sequence"/>
</dbReference>
<evidence type="ECO:0000256" key="6">
    <source>
        <dbReference type="SAM" id="SignalP"/>
    </source>
</evidence>
<name>A0A9X1NJK3_9ACTN</name>
<evidence type="ECO:0000313" key="9">
    <source>
        <dbReference type="Proteomes" id="UP001138997"/>
    </source>
</evidence>
<dbReference type="PANTHER" id="PTHR40079:SF4">
    <property type="entry name" value="GH26 DOMAIN-CONTAINING PROTEIN-RELATED"/>
    <property type="match status" value="1"/>
</dbReference>
<comment type="caution">
    <text evidence="8">The sequence shown here is derived from an EMBL/GenBank/DDBJ whole genome shotgun (WGS) entry which is preliminary data.</text>
</comment>
<dbReference type="Gene3D" id="3.20.20.80">
    <property type="entry name" value="Glycosidases"/>
    <property type="match status" value="1"/>
</dbReference>
<proteinExistence type="inferred from homology"/>
<accession>A0A9X1NJK3</accession>
<feature type="chain" id="PRO_5040827416" description="GH26 domain-containing protein" evidence="6">
    <location>
        <begin position="23"/>
        <end position="325"/>
    </location>
</feature>
<organism evidence="8 9">
    <name type="scientific">Kineosporia babensis</name>
    <dbReference type="NCBI Taxonomy" id="499548"/>
    <lineage>
        <taxon>Bacteria</taxon>
        <taxon>Bacillati</taxon>
        <taxon>Actinomycetota</taxon>
        <taxon>Actinomycetes</taxon>
        <taxon>Kineosporiales</taxon>
        <taxon>Kineosporiaceae</taxon>
        <taxon>Kineosporia</taxon>
    </lineage>
</organism>
<feature type="domain" description="GH26" evidence="7">
    <location>
        <begin position="28"/>
        <end position="325"/>
    </location>
</feature>
<dbReference type="PROSITE" id="PS51257">
    <property type="entry name" value="PROKAR_LIPOPROTEIN"/>
    <property type="match status" value="1"/>
</dbReference>
<dbReference type="InterPro" id="IPR017853">
    <property type="entry name" value="GH"/>
</dbReference>
<sequence length="325" mass="36345">MRYRLTALILTMSLLSACSDSGSNPDGPQPSAAVPTVSPEGPHRPAIGAWAQPTGGHNRDRQMAAVTQLEADLGHKLAIDHFYVTDFAEVRTWDWRLQWDLEEGRIPMISMGSGADTQLVASGMFDPQLESYAEAIADSGAERVLIRYAFEMDGALNRDWVRSGPDFIRAWQHVRSKFEGLPVEWVWSPNAPAFDGTNGGVDQYWPGDDQVDWIAADGYNFYTCADHRYWKSFDEIFTPFLEWAESKEKPLMLAEFGSLRDPEQPARQAEWIADSVSRASTHPQLKALVYFNSDGQGCDWRLDSSDHTNAMLPDLGLADQVAELE</sequence>
<keyword evidence="3 4" id="KW-0326">Glycosidase</keyword>
<keyword evidence="9" id="KW-1185">Reference proteome</keyword>
<dbReference type="PANTHER" id="PTHR40079">
    <property type="entry name" value="MANNAN ENDO-1,4-BETA-MANNOSIDASE E-RELATED"/>
    <property type="match status" value="1"/>
</dbReference>
<keyword evidence="2 4" id="KW-0378">Hydrolase</keyword>
<evidence type="ECO:0000256" key="2">
    <source>
        <dbReference type="ARBA" id="ARBA00022801"/>
    </source>
</evidence>
<evidence type="ECO:0000259" key="7">
    <source>
        <dbReference type="PROSITE" id="PS51764"/>
    </source>
</evidence>
<evidence type="ECO:0000256" key="1">
    <source>
        <dbReference type="ARBA" id="ARBA00007754"/>
    </source>
</evidence>
<feature type="signal peptide" evidence="6">
    <location>
        <begin position="1"/>
        <end position="22"/>
    </location>
</feature>
<protein>
    <recommendedName>
        <fullName evidence="7">GH26 domain-containing protein</fullName>
    </recommendedName>
</protein>
<gene>
    <name evidence="8" type="ORF">LR394_31075</name>
</gene>
<evidence type="ECO:0000256" key="5">
    <source>
        <dbReference type="SAM" id="MobiDB-lite"/>
    </source>
</evidence>
<dbReference type="InterPro" id="IPR022790">
    <property type="entry name" value="GH26_dom"/>
</dbReference>
<dbReference type="InterPro" id="IPR000805">
    <property type="entry name" value="Glyco_hydro_26"/>
</dbReference>
<dbReference type="RefSeq" id="WP_231448155.1">
    <property type="nucleotide sequence ID" value="NZ_JAJOMB010000021.1"/>
</dbReference>
<dbReference type="SUPFAM" id="SSF51445">
    <property type="entry name" value="(Trans)glycosidases"/>
    <property type="match status" value="1"/>
</dbReference>
<comment type="similarity">
    <text evidence="1 4">Belongs to the glycosyl hydrolase 26 family.</text>
</comment>
<keyword evidence="6" id="KW-0732">Signal</keyword>
<feature type="active site" description="Proton donor" evidence="4">
    <location>
        <position position="151"/>
    </location>
</feature>